<evidence type="ECO:0000256" key="7">
    <source>
        <dbReference type="ARBA" id="ARBA00023136"/>
    </source>
</evidence>
<dbReference type="Pfam" id="PF00571">
    <property type="entry name" value="CBS"/>
    <property type="match status" value="2"/>
</dbReference>
<evidence type="ECO:0000256" key="6">
    <source>
        <dbReference type="ARBA" id="ARBA00022989"/>
    </source>
</evidence>
<dbReference type="SUPFAM" id="SSF161093">
    <property type="entry name" value="MgtE membrane domain-like"/>
    <property type="match status" value="1"/>
</dbReference>
<dbReference type="InterPro" id="IPR046342">
    <property type="entry name" value="CBS_dom_sf"/>
</dbReference>
<keyword evidence="3 9" id="KW-0813">Transport</keyword>
<feature type="transmembrane region" description="Helical" evidence="9">
    <location>
        <begin position="364"/>
        <end position="384"/>
    </location>
</feature>
<evidence type="ECO:0000256" key="1">
    <source>
        <dbReference type="ARBA" id="ARBA00004141"/>
    </source>
</evidence>
<dbReference type="SMART" id="SM00116">
    <property type="entry name" value="CBS"/>
    <property type="match status" value="2"/>
</dbReference>
<dbReference type="GO" id="GO:0005886">
    <property type="term" value="C:plasma membrane"/>
    <property type="evidence" value="ECO:0007669"/>
    <property type="project" value="UniProtKB-SubCell"/>
</dbReference>
<dbReference type="KEGG" id="pbor:BSF38_03872"/>
<feature type="transmembrane region" description="Helical" evidence="9">
    <location>
        <begin position="426"/>
        <end position="455"/>
    </location>
</feature>
<dbReference type="Pfam" id="PF01769">
    <property type="entry name" value="MgtE"/>
    <property type="match status" value="1"/>
</dbReference>
<comment type="caution">
    <text evidence="9">Lacks conserved residue(s) required for the propagation of feature annotation.</text>
</comment>
<keyword evidence="5 9" id="KW-0460">Magnesium</keyword>
<dbReference type="PANTHER" id="PTHR43773:SF1">
    <property type="entry name" value="MAGNESIUM TRANSPORTER MGTE"/>
    <property type="match status" value="1"/>
</dbReference>
<feature type="domain" description="CBS" evidence="10">
    <location>
        <begin position="136"/>
        <end position="198"/>
    </location>
</feature>
<evidence type="ECO:0000256" key="5">
    <source>
        <dbReference type="ARBA" id="ARBA00022842"/>
    </source>
</evidence>
<dbReference type="InterPro" id="IPR000644">
    <property type="entry name" value="CBS_dom"/>
</dbReference>
<dbReference type="OrthoDB" id="9790355at2"/>
<dbReference type="Gene3D" id="3.10.580.10">
    <property type="entry name" value="CBS-domain"/>
    <property type="match status" value="1"/>
</dbReference>
<comment type="similarity">
    <text evidence="2 9">Belongs to the SLC41A transporter family.</text>
</comment>
<dbReference type="InterPro" id="IPR006668">
    <property type="entry name" value="Mg_transptr_MgtE_intracell_dom"/>
</dbReference>
<sequence length="457" mass="51199">MRNPLLVPDLRELIQGGEVHALRDFISDQHPGRVAELIEDLDDHDGDAFFGVLEARDRAEVLSYLDIDKQNRLVEAMPPQAAAELLRLMSHDERAALVNRLDEDFVDEVLPNLAQAERDDIRRLTSYEPSTAGAVMTTDYVTLPPHITVREALEKLRHEAPDRETIYYTYVVDHNRRLIGFVSLKRLILARRSAVIEEIMQRDVIFGRVDEDQESVARQIDKYDLLALPIIDADDRLVGIVTHDDAMDILRQEQTEDILKFGGVSPDPEADTAPYWQSSVLSVVRRRIKWLLLLFLAENFTFPVLEYFQWVTEPKRYPDLALFVPLLIGTGGNAGSQTVSTVIRGLALGEIKLHKSGRVLLRELLTGVCLGLILGTIGIAYAHLWRGQPWGVSSVLGLSLFGICVWANTIGAIVPLTARRFKIDPAVISAPFITTLVDATGLVLYFTIAIVLLGLTR</sequence>
<keyword evidence="9" id="KW-0479">Metal-binding</keyword>
<name>A0A1U7CTY4_9BACT</name>
<dbReference type="GO" id="GO:0046872">
    <property type="term" value="F:metal ion binding"/>
    <property type="evidence" value="ECO:0007669"/>
    <property type="project" value="UniProtKB-KW"/>
</dbReference>
<dbReference type="EMBL" id="CP019082">
    <property type="protein sequence ID" value="APW62333.1"/>
    <property type="molecule type" value="Genomic_DNA"/>
</dbReference>
<keyword evidence="4 9" id="KW-0812">Transmembrane</keyword>
<reference evidence="12" key="1">
    <citation type="submission" date="2016-12" db="EMBL/GenBank/DDBJ databases">
        <title>Comparative genomics of four Isosphaeraceae planctomycetes: a common pool of plasmids and glycoside hydrolase genes.</title>
        <authorList>
            <person name="Ivanova A."/>
        </authorList>
    </citation>
    <scope>NUCLEOTIDE SEQUENCE [LARGE SCALE GENOMIC DNA]</scope>
    <source>
        <strain evidence="12">PX4</strain>
    </source>
</reference>
<feature type="domain" description="CBS" evidence="10">
    <location>
        <begin position="200"/>
        <end position="256"/>
    </location>
</feature>
<dbReference type="PROSITE" id="PS51371">
    <property type="entry name" value="CBS"/>
    <property type="match status" value="2"/>
</dbReference>
<dbReference type="PANTHER" id="PTHR43773">
    <property type="entry name" value="MAGNESIUM TRANSPORTER MGTE"/>
    <property type="match status" value="1"/>
</dbReference>
<dbReference type="GO" id="GO:0015095">
    <property type="term" value="F:magnesium ion transmembrane transporter activity"/>
    <property type="evidence" value="ECO:0007669"/>
    <property type="project" value="UniProtKB-UniRule"/>
</dbReference>
<dbReference type="SMART" id="SM00924">
    <property type="entry name" value="MgtE_N"/>
    <property type="match status" value="1"/>
</dbReference>
<evidence type="ECO:0000313" key="12">
    <source>
        <dbReference type="Proteomes" id="UP000186309"/>
    </source>
</evidence>
<evidence type="ECO:0000313" key="11">
    <source>
        <dbReference type="EMBL" id="APW62333.1"/>
    </source>
</evidence>
<comment type="subcellular location">
    <subcellularLocation>
        <location evidence="9">Cell membrane</location>
        <topology evidence="9">Multi-pass membrane protein</topology>
    </subcellularLocation>
    <subcellularLocation>
        <location evidence="1">Membrane</location>
        <topology evidence="1">Multi-pass membrane protein</topology>
    </subcellularLocation>
</comment>
<keyword evidence="6 9" id="KW-1133">Transmembrane helix</keyword>
<gene>
    <name evidence="11" type="ORF">BSF38_03872</name>
</gene>
<comment type="subunit">
    <text evidence="9">Homodimer.</text>
</comment>
<dbReference type="AlphaFoldDB" id="A0A1U7CTY4"/>
<keyword evidence="9" id="KW-1003">Cell membrane</keyword>
<dbReference type="InterPro" id="IPR036739">
    <property type="entry name" value="SLC41_membr_dom_sf"/>
</dbReference>
<protein>
    <recommendedName>
        <fullName evidence="9">Magnesium transporter MgtE</fullName>
    </recommendedName>
</protein>
<dbReference type="InterPro" id="IPR006667">
    <property type="entry name" value="SLC41_membr_dom"/>
</dbReference>
<dbReference type="NCBIfam" id="TIGR00400">
    <property type="entry name" value="mgtE"/>
    <property type="match status" value="1"/>
</dbReference>
<dbReference type="Proteomes" id="UP000186309">
    <property type="component" value="Chromosome"/>
</dbReference>
<dbReference type="Pfam" id="PF03448">
    <property type="entry name" value="MgtE_N"/>
    <property type="match status" value="1"/>
</dbReference>
<dbReference type="CDD" id="cd04606">
    <property type="entry name" value="CBS_pair_Mg_transporter"/>
    <property type="match status" value="1"/>
</dbReference>
<evidence type="ECO:0000256" key="9">
    <source>
        <dbReference type="RuleBase" id="RU362011"/>
    </source>
</evidence>
<keyword evidence="7 9" id="KW-0472">Membrane</keyword>
<evidence type="ECO:0000256" key="4">
    <source>
        <dbReference type="ARBA" id="ARBA00022692"/>
    </source>
</evidence>
<dbReference type="SUPFAM" id="SSF158791">
    <property type="entry name" value="MgtE N-terminal domain-like"/>
    <property type="match status" value="1"/>
</dbReference>
<feature type="transmembrane region" description="Helical" evidence="9">
    <location>
        <begin position="390"/>
        <end position="414"/>
    </location>
</feature>
<dbReference type="SUPFAM" id="SSF54631">
    <property type="entry name" value="CBS-domain pair"/>
    <property type="match status" value="1"/>
</dbReference>
<dbReference type="InterPro" id="IPR006669">
    <property type="entry name" value="MgtE_transporter"/>
</dbReference>
<keyword evidence="12" id="KW-1185">Reference proteome</keyword>
<evidence type="ECO:0000256" key="2">
    <source>
        <dbReference type="ARBA" id="ARBA00009749"/>
    </source>
</evidence>
<keyword evidence="8" id="KW-0129">CBS domain</keyword>
<evidence type="ECO:0000256" key="8">
    <source>
        <dbReference type="PROSITE-ProRule" id="PRU00703"/>
    </source>
</evidence>
<proteinExistence type="inferred from homology"/>
<evidence type="ECO:0000256" key="3">
    <source>
        <dbReference type="ARBA" id="ARBA00022448"/>
    </source>
</evidence>
<dbReference type="RefSeq" id="WP_076348358.1">
    <property type="nucleotide sequence ID" value="NZ_CP019082.1"/>
</dbReference>
<evidence type="ECO:0000259" key="10">
    <source>
        <dbReference type="PROSITE" id="PS51371"/>
    </source>
</evidence>
<dbReference type="Gene3D" id="1.25.60.10">
    <property type="entry name" value="MgtE N-terminal domain-like"/>
    <property type="match status" value="1"/>
</dbReference>
<comment type="function">
    <text evidence="9">Acts as a magnesium transporter.</text>
</comment>
<dbReference type="InterPro" id="IPR038076">
    <property type="entry name" value="MgtE_N_sf"/>
</dbReference>
<organism evidence="11 12">
    <name type="scientific">Paludisphaera borealis</name>
    <dbReference type="NCBI Taxonomy" id="1387353"/>
    <lineage>
        <taxon>Bacteria</taxon>
        <taxon>Pseudomonadati</taxon>
        <taxon>Planctomycetota</taxon>
        <taxon>Planctomycetia</taxon>
        <taxon>Isosphaerales</taxon>
        <taxon>Isosphaeraceae</taxon>
        <taxon>Paludisphaera</taxon>
    </lineage>
</organism>
<accession>A0A1U7CTY4</accession>
<dbReference type="Gene3D" id="1.10.357.20">
    <property type="entry name" value="SLC41 divalent cation transporters, integral membrane domain"/>
    <property type="match status" value="1"/>
</dbReference>